<evidence type="ECO:0000313" key="3">
    <source>
        <dbReference type="Proteomes" id="UP000315750"/>
    </source>
</evidence>
<keyword evidence="3" id="KW-1185">Reference proteome</keyword>
<evidence type="ECO:0000313" key="2">
    <source>
        <dbReference type="EMBL" id="QDU55837.1"/>
    </source>
</evidence>
<reference evidence="2 3" key="1">
    <citation type="submission" date="2019-02" db="EMBL/GenBank/DDBJ databases">
        <title>Deep-cultivation of Planctomycetes and their phenomic and genomic characterization uncovers novel biology.</title>
        <authorList>
            <person name="Wiegand S."/>
            <person name="Jogler M."/>
            <person name="Boedeker C."/>
            <person name="Pinto D."/>
            <person name="Vollmers J."/>
            <person name="Rivas-Marin E."/>
            <person name="Kohn T."/>
            <person name="Peeters S.H."/>
            <person name="Heuer A."/>
            <person name="Rast P."/>
            <person name="Oberbeckmann S."/>
            <person name="Bunk B."/>
            <person name="Jeske O."/>
            <person name="Meyerdierks A."/>
            <person name="Storesund J.E."/>
            <person name="Kallscheuer N."/>
            <person name="Luecker S."/>
            <person name="Lage O.M."/>
            <person name="Pohl T."/>
            <person name="Merkel B.J."/>
            <person name="Hornburger P."/>
            <person name="Mueller R.-W."/>
            <person name="Bruemmer F."/>
            <person name="Labrenz M."/>
            <person name="Spormann A.M."/>
            <person name="Op den Camp H."/>
            <person name="Overmann J."/>
            <person name="Amann R."/>
            <person name="Jetten M.S.M."/>
            <person name="Mascher T."/>
            <person name="Medema M.H."/>
            <person name="Devos D.P."/>
            <person name="Kaster A.-K."/>
            <person name="Ovreas L."/>
            <person name="Rohde M."/>
            <person name="Galperin M.Y."/>
            <person name="Jogler C."/>
        </authorList>
    </citation>
    <scope>NUCLEOTIDE SEQUENCE [LARGE SCALE GENOMIC DNA]</scope>
    <source>
        <strain evidence="2 3">Pan181</strain>
    </source>
</reference>
<dbReference type="KEGG" id="amuc:Pan181_20340"/>
<evidence type="ECO:0000256" key="1">
    <source>
        <dbReference type="SAM" id="SignalP"/>
    </source>
</evidence>
<organism evidence="2 3">
    <name type="scientific">Aeoliella mucimassa</name>
    <dbReference type="NCBI Taxonomy" id="2527972"/>
    <lineage>
        <taxon>Bacteria</taxon>
        <taxon>Pseudomonadati</taxon>
        <taxon>Planctomycetota</taxon>
        <taxon>Planctomycetia</taxon>
        <taxon>Pirellulales</taxon>
        <taxon>Lacipirellulaceae</taxon>
        <taxon>Aeoliella</taxon>
    </lineage>
</organism>
<dbReference type="InterPro" id="IPR017460">
    <property type="entry name" value="CHP03000_planctomycetes"/>
</dbReference>
<dbReference type="RefSeq" id="WP_145246639.1">
    <property type="nucleotide sequence ID" value="NZ_CP036278.1"/>
</dbReference>
<keyword evidence="2" id="KW-0176">Collagen</keyword>
<dbReference type="OrthoDB" id="292627at2"/>
<protein>
    <submittedName>
        <fullName evidence="2">Collagen triple helix repeat (20 copies)</fullName>
    </submittedName>
</protein>
<dbReference type="NCBIfam" id="TIGR03000">
    <property type="entry name" value="plancto_dom_1"/>
    <property type="match status" value="2"/>
</dbReference>
<feature type="chain" id="PRO_5022199504" evidence="1">
    <location>
        <begin position="18"/>
        <end position="325"/>
    </location>
</feature>
<dbReference type="Proteomes" id="UP000315750">
    <property type="component" value="Chromosome"/>
</dbReference>
<keyword evidence="1" id="KW-0732">Signal</keyword>
<gene>
    <name evidence="2" type="ORF">Pan181_20340</name>
</gene>
<dbReference type="EMBL" id="CP036278">
    <property type="protein sequence ID" value="QDU55837.1"/>
    <property type="molecule type" value="Genomic_DNA"/>
</dbReference>
<proteinExistence type="predicted"/>
<feature type="signal peptide" evidence="1">
    <location>
        <begin position="1"/>
        <end position="17"/>
    </location>
</feature>
<sequence precursor="true">MKQITTAFALIAMLALAGQSDAFWGCHGCYGSTGSYGSYGSYGRTYTVSYGSSGSYGSTGSYGSYGCSGCYGHYGLLARIHDRIAARRAARSCYGCYGCSGYTVSYGCSGCYGCSGSYGSSGSYGTYSTPTYIETTTSDCGCADNTPATKYESYASTTTGSGTLRVEVPADAKVYVNDYLTTSTGTERQFVSHGLEAGRSYSYDVRVEYERNGETVTESKQITLIAGGEELLAFSAPAAVETVATTLKLNVPAEAKVTLAGAATQQTGTEREFVTTKLAAGRDWSDYKIVVEANGQKQEKTITLHAGDVTSLDFHFGENALALRD</sequence>
<dbReference type="AlphaFoldDB" id="A0A518AM87"/>
<accession>A0A518AM87</accession>
<name>A0A518AM87_9BACT</name>